<accession>C9LB46</accession>
<keyword evidence="2" id="KW-1185">Reference proteome</keyword>
<name>C9LB46_BLAHA</name>
<comment type="caution">
    <text evidence="1">The sequence shown here is derived from an EMBL/GenBank/DDBJ whole genome shotgun (WGS) entry which is preliminary data.</text>
</comment>
<organism evidence="1 2">
    <name type="scientific">Blautia hansenii DSM 20583</name>
    <dbReference type="NCBI Taxonomy" id="537007"/>
    <lineage>
        <taxon>Bacteria</taxon>
        <taxon>Bacillati</taxon>
        <taxon>Bacillota</taxon>
        <taxon>Clostridia</taxon>
        <taxon>Lachnospirales</taxon>
        <taxon>Lachnospiraceae</taxon>
        <taxon>Blautia</taxon>
    </lineage>
</organism>
<protein>
    <submittedName>
        <fullName evidence="1">Uncharacterized protein</fullName>
    </submittedName>
</protein>
<dbReference type="AlphaFoldDB" id="C9LB46"/>
<proteinExistence type="predicted"/>
<dbReference type="HOGENOM" id="CLU_3285693_0_0_9"/>
<evidence type="ECO:0000313" key="1">
    <source>
        <dbReference type="EMBL" id="EEX20681.1"/>
    </source>
</evidence>
<dbReference type="EMBL" id="ABYU02000042">
    <property type="protein sequence ID" value="EEX20681.1"/>
    <property type="molecule type" value="Genomic_DNA"/>
</dbReference>
<dbReference type="Proteomes" id="UP000003755">
    <property type="component" value="Unassembled WGS sequence"/>
</dbReference>
<gene>
    <name evidence="1" type="ORF">BLAHAN_06653</name>
</gene>
<sequence>MESGPYPGNIKNRIKKEIHIPAGRPPFVFCHAGYEGRNHD</sequence>
<evidence type="ECO:0000313" key="2">
    <source>
        <dbReference type="Proteomes" id="UP000003755"/>
    </source>
</evidence>
<reference evidence="1" key="1">
    <citation type="submission" date="2009-09" db="EMBL/GenBank/DDBJ databases">
        <authorList>
            <person name="Weinstock G."/>
            <person name="Sodergren E."/>
            <person name="Clifton S."/>
            <person name="Fulton L."/>
            <person name="Fulton B."/>
            <person name="Courtney L."/>
            <person name="Fronick C."/>
            <person name="Harrison M."/>
            <person name="Strong C."/>
            <person name="Farmer C."/>
            <person name="Delahaunty K."/>
            <person name="Markovic C."/>
            <person name="Hall O."/>
            <person name="Minx P."/>
            <person name="Tomlinson C."/>
            <person name="Mitreva M."/>
            <person name="Nelson J."/>
            <person name="Hou S."/>
            <person name="Wollam A."/>
            <person name="Pepin K.H."/>
            <person name="Johnson M."/>
            <person name="Bhonagiri V."/>
            <person name="Nash W.E."/>
            <person name="Warren W."/>
            <person name="Chinwalla A."/>
            <person name="Mardis E.R."/>
            <person name="Wilson R.K."/>
        </authorList>
    </citation>
    <scope>NUCLEOTIDE SEQUENCE [LARGE SCALE GENOMIC DNA]</scope>
    <source>
        <strain evidence="1">DSM 20583</strain>
    </source>
</reference>